<dbReference type="Proteomes" id="UP001222027">
    <property type="component" value="Unassembled WGS sequence"/>
</dbReference>
<evidence type="ECO:0000256" key="2">
    <source>
        <dbReference type="ARBA" id="ARBA00007809"/>
    </source>
</evidence>
<evidence type="ECO:0000256" key="1">
    <source>
        <dbReference type="ARBA" id="ARBA00004651"/>
    </source>
</evidence>
<evidence type="ECO:0000256" key="5">
    <source>
        <dbReference type="ARBA" id="ARBA00022597"/>
    </source>
</evidence>
<dbReference type="PANTHER" id="PTHR10791">
    <property type="entry name" value="RAG1-ACTIVATING PROTEIN 1"/>
    <property type="match status" value="1"/>
</dbReference>
<feature type="transmembrane region" description="Helical" evidence="11">
    <location>
        <begin position="71"/>
        <end position="93"/>
    </location>
</feature>
<evidence type="ECO:0000256" key="6">
    <source>
        <dbReference type="ARBA" id="ARBA00022692"/>
    </source>
</evidence>
<comment type="function">
    <text evidence="11">Mediates both low-affinity uptake and efflux of sugar across the membrane.</text>
</comment>
<organism evidence="12 13">
    <name type="scientific">Ensete ventricosum</name>
    <name type="common">Abyssinian banana</name>
    <name type="synonym">Musa ensete</name>
    <dbReference type="NCBI Taxonomy" id="4639"/>
    <lineage>
        <taxon>Eukaryota</taxon>
        <taxon>Viridiplantae</taxon>
        <taxon>Streptophyta</taxon>
        <taxon>Embryophyta</taxon>
        <taxon>Tracheophyta</taxon>
        <taxon>Spermatophyta</taxon>
        <taxon>Magnoliopsida</taxon>
        <taxon>Liliopsida</taxon>
        <taxon>Zingiberales</taxon>
        <taxon>Musaceae</taxon>
        <taxon>Ensete</taxon>
    </lineage>
</organism>
<evidence type="ECO:0000256" key="9">
    <source>
        <dbReference type="ARBA" id="ARBA00023136"/>
    </source>
</evidence>
<dbReference type="Gene3D" id="1.20.1280.290">
    <property type="match status" value="2"/>
</dbReference>
<dbReference type="EMBL" id="JAQQAF010000007">
    <property type="protein sequence ID" value="KAJ8471500.1"/>
    <property type="molecule type" value="Genomic_DNA"/>
</dbReference>
<keyword evidence="5 11" id="KW-0762">Sugar transport</keyword>
<feature type="transmembrane region" description="Helical" evidence="11">
    <location>
        <begin position="6"/>
        <end position="24"/>
    </location>
</feature>
<keyword evidence="9 11" id="KW-0472">Membrane</keyword>
<dbReference type="FunFam" id="1.20.1280.290:FF:000002">
    <property type="entry name" value="Bidirectional sugar transporter SWEET"/>
    <property type="match status" value="1"/>
</dbReference>
<gene>
    <name evidence="12" type="ORF">OPV22_025843</name>
</gene>
<feature type="transmembrane region" description="Helical" evidence="11">
    <location>
        <begin position="164"/>
        <end position="186"/>
    </location>
</feature>
<evidence type="ECO:0000256" key="4">
    <source>
        <dbReference type="ARBA" id="ARBA00022475"/>
    </source>
</evidence>
<comment type="subunit">
    <text evidence="10">Forms homooligomers and/or heterooligomers.</text>
</comment>
<evidence type="ECO:0000313" key="13">
    <source>
        <dbReference type="Proteomes" id="UP001222027"/>
    </source>
</evidence>
<feature type="transmembrane region" description="Helical" evidence="11">
    <location>
        <begin position="131"/>
        <end position="152"/>
    </location>
</feature>
<dbReference type="GO" id="GO:0005886">
    <property type="term" value="C:plasma membrane"/>
    <property type="evidence" value="ECO:0007669"/>
    <property type="project" value="UniProtKB-SubCell"/>
</dbReference>
<comment type="subcellular location">
    <subcellularLocation>
        <location evidence="1 11">Cell membrane</location>
        <topology evidence="1 11">Multi-pass membrane protein</topology>
    </subcellularLocation>
</comment>
<dbReference type="InterPro" id="IPR004316">
    <property type="entry name" value="SWEET_rpt"/>
</dbReference>
<dbReference type="GO" id="GO:0051119">
    <property type="term" value="F:sugar transmembrane transporter activity"/>
    <property type="evidence" value="ECO:0007669"/>
    <property type="project" value="InterPro"/>
</dbReference>
<protein>
    <recommendedName>
        <fullName evidence="11">Bidirectional sugar transporter SWEET</fullName>
    </recommendedName>
</protein>
<dbReference type="FunFam" id="1.20.1280.290:FF:000001">
    <property type="entry name" value="Bidirectional sugar transporter SWEET"/>
    <property type="match status" value="1"/>
</dbReference>
<comment type="caution">
    <text evidence="12">The sequence shown here is derived from an EMBL/GenBank/DDBJ whole genome shotgun (WGS) entry which is preliminary data.</text>
</comment>
<feature type="transmembrane region" description="Helical" evidence="11">
    <location>
        <begin position="102"/>
        <end position="125"/>
    </location>
</feature>
<evidence type="ECO:0000256" key="3">
    <source>
        <dbReference type="ARBA" id="ARBA00022448"/>
    </source>
</evidence>
<feature type="transmembrane region" description="Helical" evidence="11">
    <location>
        <begin position="45"/>
        <end position="65"/>
    </location>
</feature>
<accession>A0AAV8QIH8</accession>
<keyword evidence="13" id="KW-1185">Reference proteome</keyword>
<dbReference type="PANTHER" id="PTHR10791:SF130">
    <property type="entry name" value="BIDIRECTIONAL SUGAR TRANSPORTER SWEET6-RELATED"/>
    <property type="match status" value="1"/>
</dbReference>
<name>A0AAV8QIH8_ENSVE</name>
<dbReference type="Pfam" id="PF03083">
    <property type="entry name" value="MtN3_slv"/>
    <property type="match status" value="2"/>
</dbReference>
<sequence>MVSADAIRTAVGILGNAIALGLFLSPVPTFVKIWKKGSVQEFSPIPYVATLLNCMMWVVYGLPMVHPHSMLVITINGSGLVIELSYVLLFIVYSSGGKRLKVLVMLLAQTAFVGVVALLVLTLAHTHERRSMIVGVLCVFFGTMMYAAPLSVMKMVIRSKSVEYMPLSLSLASFFNGVCWTAYALIRFDPYITIPNGLGVMFAVAQLVLYAMYYKSTQMQVEAKKRKAELGLTELVVVKGDANKVVSVPVNGGGGNGENREM</sequence>
<feature type="transmembrane region" description="Helical" evidence="11">
    <location>
        <begin position="192"/>
        <end position="214"/>
    </location>
</feature>
<dbReference type="InterPro" id="IPR047664">
    <property type="entry name" value="SWEET"/>
</dbReference>
<keyword evidence="3 11" id="KW-0813">Transport</keyword>
<evidence type="ECO:0000313" key="12">
    <source>
        <dbReference type="EMBL" id="KAJ8471500.1"/>
    </source>
</evidence>
<dbReference type="AlphaFoldDB" id="A0AAV8QIH8"/>
<keyword evidence="4" id="KW-1003">Cell membrane</keyword>
<keyword evidence="6 11" id="KW-0812">Transmembrane</keyword>
<evidence type="ECO:0000256" key="10">
    <source>
        <dbReference type="ARBA" id="ARBA00038715"/>
    </source>
</evidence>
<reference evidence="12 13" key="1">
    <citation type="submission" date="2022-12" db="EMBL/GenBank/DDBJ databases">
        <title>Chromosome-scale assembly of the Ensete ventricosum genome.</title>
        <authorList>
            <person name="Dussert Y."/>
            <person name="Stocks J."/>
            <person name="Wendawek A."/>
            <person name="Woldeyes F."/>
            <person name="Nichols R.A."/>
            <person name="Borrell J.S."/>
        </authorList>
    </citation>
    <scope>NUCLEOTIDE SEQUENCE [LARGE SCALE GENOMIC DNA]</scope>
    <source>
        <strain evidence="13">cv. Maze</strain>
        <tissue evidence="12">Seeds</tissue>
    </source>
</reference>
<comment type="similarity">
    <text evidence="2 11">Belongs to the SWEET sugar transporter family.</text>
</comment>
<keyword evidence="7" id="KW-0677">Repeat</keyword>
<evidence type="ECO:0000256" key="11">
    <source>
        <dbReference type="RuleBase" id="RU910715"/>
    </source>
</evidence>
<evidence type="ECO:0000256" key="8">
    <source>
        <dbReference type="ARBA" id="ARBA00022989"/>
    </source>
</evidence>
<proteinExistence type="inferred from homology"/>
<evidence type="ECO:0000256" key="7">
    <source>
        <dbReference type="ARBA" id="ARBA00022737"/>
    </source>
</evidence>
<keyword evidence="8 11" id="KW-1133">Transmembrane helix</keyword>